<protein>
    <submittedName>
        <fullName evidence="1">Uncharacterized protein</fullName>
    </submittedName>
</protein>
<dbReference type="PATRIC" id="fig|39777.7.peg.1089"/>
<evidence type="ECO:0000313" key="1">
    <source>
        <dbReference type="EMBL" id="KXA64019.1"/>
    </source>
</evidence>
<sequence>MNTTIYEAVAKYKKDDTLPYTEYFSLGDFSTKDLAENAIMLAKQLPGFREFCDENFYIEEFVLNDGVPRNYSVDDPIKNNEVFILWYGYDVDSIYTVGGTLGVFSEYEYAELAKEKYSAWDIFIVHGLDNFGIGKVVLNERQWVDGFVKVYD</sequence>
<comment type="caution">
    <text evidence="1">The sequence shown here is derived from an EMBL/GenBank/DDBJ whole genome shotgun (WGS) entry which is preliminary data.</text>
</comment>
<reference evidence="1 2" key="1">
    <citation type="submission" date="2016-01" db="EMBL/GenBank/DDBJ databases">
        <authorList>
            <person name="Oliw E.H."/>
        </authorList>
    </citation>
    <scope>NUCLEOTIDE SEQUENCE [LARGE SCALE GENOMIC DNA]</scope>
    <source>
        <strain evidence="1 2">CMW7756B</strain>
    </source>
</reference>
<dbReference type="EMBL" id="LRQT01000043">
    <property type="protein sequence ID" value="KXA64019.1"/>
    <property type="molecule type" value="Genomic_DNA"/>
</dbReference>
<dbReference type="Proteomes" id="UP000070226">
    <property type="component" value="Unassembled WGS sequence"/>
</dbReference>
<name>A0A133S4M1_9FIRM</name>
<organism evidence="1">
    <name type="scientific">Veillonella atypica</name>
    <dbReference type="NCBI Taxonomy" id="39777"/>
    <lineage>
        <taxon>Bacteria</taxon>
        <taxon>Bacillati</taxon>
        <taxon>Bacillota</taxon>
        <taxon>Negativicutes</taxon>
        <taxon>Veillonellales</taxon>
        <taxon>Veillonellaceae</taxon>
        <taxon>Veillonella</taxon>
    </lineage>
</organism>
<proteinExistence type="predicted"/>
<dbReference type="RefSeq" id="WP_005382348.1">
    <property type="nucleotide sequence ID" value="NZ_CBCSFX010000011.1"/>
</dbReference>
<gene>
    <name evidence="1" type="ORF">HMPREF3233_01122</name>
</gene>
<accession>A0A133S4M1</accession>
<evidence type="ECO:0000313" key="2">
    <source>
        <dbReference type="Proteomes" id="UP000070226"/>
    </source>
</evidence>
<dbReference type="AlphaFoldDB" id="A0A133S4M1"/>